<dbReference type="Proteomes" id="UP000007254">
    <property type="component" value="Chromosome"/>
</dbReference>
<gene>
    <name evidence="1" type="ordered locus">Spith_2115</name>
</gene>
<proteinExistence type="predicted"/>
<dbReference type="KEGG" id="stq:Spith_2115"/>
<dbReference type="HOGENOM" id="CLU_1194295_0_0_12"/>
<accession>G0GF27</accession>
<dbReference type="RefSeq" id="WP_014625686.1">
    <property type="nucleotide sequence ID" value="NC_017583.1"/>
</dbReference>
<name>G0GF27_WINT7</name>
<dbReference type="EMBL" id="CP002903">
    <property type="protein sequence ID" value="AEJ62371.1"/>
    <property type="molecule type" value="Genomic_DNA"/>
</dbReference>
<keyword evidence="2" id="KW-1185">Reference proteome</keyword>
<protein>
    <recommendedName>
        <fullName evidence="3">Outer membrane protein beta-barrel domain-containing protein</fullName>
    </recommendedName>
</protein>
<evidence type="ECO:0000313" key="1">
    <source>
        <dbReference type="EMBL" id="AEJ62371.1"/>
    </source>
</evidence>
<reference evidence="1 2" key="1">
    <citation type="submission" date="2011-06" db="EMBL/GenBank/DDBJ databases">
        <title>The complete genome of Spirochaeta thermophila DSM 6578.</title>
        <authorList>
            <consortium name="US DOE Joint Genome Institute (JGI-PGF)"/>
            <person name="Lucas S."/>
            <person name="Lapidus A."/>
            <person name="Bruce D."/>
            <person name="Goodwin L."/>
            <person name="Pitluck S."/>
            <person name="Peters L."/>
            <person name="Kyrpides N."/>
            <person name="Mavromatis K."/>
            <person name="Ivanova N."/>
            <person name="Mikailova N."/>
            <person name="Pagani I."/>
            <person name="Chertkov O."/>
            <person name="Detter J.C."/>
            <person name="Tapia R."/>
            <person name="Han C."/>
            <person name="Land M."/>
            <person name="Hauser L."/>
            <person name="Markowitz V."/>
            <person name="Cheng J.-F."/>
            <person name="Hugenholtz P."/>
            <person name="Woyke T."/>
            <person name="Wu D."/>
            <person name="Spring S."/>
            <person name="Merkhoffer B."/>
            <person name="Schneider S."/>
            <person name="Klenk H.-P."/>
            <person name="Eisen J.A."/>
        </authorList>
    </citation>
    <scope>NUCLEOTIDE SEQUENCE [LARGE SCALE GENOMIC DNA]</scope>
    <source>
        <strain evidence="2">ATCC 700085 / DSM 6578 / Z-1203</strain>
    </source>
</reference>
<dbReference type="AlphaFoldDB" id="G0GF27"/>
<evidence type="ECO:0008006" key="3">
    <source>
        <dbReference type="Google" id="ProtNLM"/>
    </source>
</evidence>
<evidence type="ECO:0000313" key="2">
    <source>
        <dbReference type="Proteomes" id="UP000007254"/>
    </source>
</evidence>
<sequence length="232" mass="25600">MNPAVGSLATINSFTQTDLTTERAGIFKYDLNIGANHPLYFPFGDWADLALNPGIGVGLSYWPSSDYYSKSSEQVVKDDGNNDGDFNDTADTVTTTTTTYYNNNDGDPVELSFPVSLGTAFKWKQKEWVFGVTLASWMSMTPIISFESSKVDTQEVHVVQKDGTGVTTSETITTKVEGDYGTSRTTADWSFGIQNGFILNFYLPDNIRLDVLVTTNLFEFDALFIQAIIPLP</sequence>
<organism evidence="1 2">
    <name type="scientific">Winmispira thermophila (strain ATCC 700085 / DSM 6578 / Z-1203)</name>
    <name type="common">Spirochaeta thermophila</name>
    <dbReference type="NCBI Taxonomy" id="869211"/>
    <lineage>
        <taxon>Bacteria</taxon>
        <taxon>Pseudomonadati</taxon>
        <taxon>Spirochaetota</taxon>
        <taxon>Spirochaetia</taxon>
        <taxon>Winmispirales</taxon>
        <taxon>Winmispiraceae</taxon>
        <taxon>Winmispira</taxon>
    </lineage>
</organism>